<evidence type="ECO:0000256" key="1">
    <source>
        <dbReference type="ARBA" id="ARBA00004555"/>
    </source>
</evidence>
<feature type="coiled-coil region" evidence="4">
    <location>
        <begin position="1"/>
        <end position="87"/>
    </location>
</feature>
<dbReference type="EMBL" id="PJQL01002607">
    <property type="protein sequence ID" value="RCH83611.1"/>
    <property type="molecule type" value="Genomic_DNA"/>
</dbReference>
<keyword evidence="3 4" id="KW-0175">Coiled coil</keyword>
<evidence type="ECO:0000259" key="6">
    <source>
        <dbReference type="PROSITE" id="PS50913"/>
    </source>
</evidence>
<evidence type="ECO:0000256" key="5">
    <source>
        <dbReference type="SAM" id="MobiDB-lite"/>
    </source>
</evidence>
<proteinExistence type="predicted"/>
<protein>
    <recommendedName>
        <fullName evidence="6">GRIP domain-containing protein</fullName>
    </recommendedName>
</protein>
<name>A0A367J1M3_RHIAZ</name>
<dbReference type="PANTHER" id="PTHR18921:SF2">
    <property type="entry name" value="THYROID RECEPTOR-INTERACTING PROTEIN 11"/>
    <property type="match status" value="1"/>
</dbReference>
<feature type="region of interest" description="Disordered" evidence="5">
    <location>
        <begin position="219"/>
        <end position="259"/>
    </location>
</feature>
<evidence type="ECO:0000256" key="3">
    <source>
        <dbReference type="ARBA" id="ARBA00023054"/>
    </source>
</evidence>
<dbReference type="GO" id="GO:0031267">
    <property type="term" value="F:small GTPase binding"/>
    <property type="evidence" value="ECO:0007669"/>
    <property type="project" value="TreeGrafter"/>
</dbReference>
<sequence length="599" mass="68970">MSAVAEEVETLKSKLKEYEKKEASWKEEHAQLLNFQKKLTQAGSHLKALTQENANLSKKVTEEKKQREELSKEINDLKTKLDNTKKGHQKEIKQLVDILETTIDEEHKNSPDVSTSTLLDSYIKSVQKRIPKKAANAPLSQTVQDDIETSLKNILKDPENGAIEDSSITPSLRLTLEQVRSDLHQLQNTVNSHQSNIDEVQKDLKRQITQLNITNNELSEEKEKLSSEKEELESQVESLERQLSDAKNNLTESENKRDSLYKEHQSLIGKLAHIKETLTPRLEQDKQLREKVSELTNQLDTANQQLEDCQAQLNIKEQEHLEEQERQQRAIRNLSQQVEELRTKCEEYESMTMEMDVQCSQVQEKLQKTQTELEALKIKLAKEQAERESEKTSLTNLQTVLEEFQATKDAEMQAAIEHVQKQLDVAKKSWKEYEQRALTAEAALEKYQQGVEKAERYEKEIKEKNLLIGKLRHEAIILNEHLVEAMRKLKEEASEDSVDRQLISNLLIGFLNTPRGDRKRYDILTIIANVLHLTEEEKEQIGLLRPKQSLGSPLPTAIEQPATESFTDAWISFLLKESSPLRRNRSAVTLSSTENHIDL</sequence>
<comment type="caution">
    <text evidence="7">The sequence shown here is derived from an EMBL/GenBank/DDBJ whole genome shotgun (WGS) entry which is preliminary data.</text>
</comment>
<dbReference type="STRING" id="86630.A0A367J1M3"/>
<dbReference type="Gene3D" id="1.10.287.1490">
    <property type="match status" value="1"/>
</dbReference>
<dbReference type="PROSITE" id="PS50913">
    <property type="entry name" value="GRIP"/>
    <property type="match status" value="1"/>
</dbReference>
<reference evidence="7 8" key="1">
    <citation type="journal article" date="2018" name="G3 (Bethesda)">
        <title>Phylogenetic and Phylogenomic Definition of Rhizopus Species.</title>
        <authorList>
            <person name="Gryganskyi A.P."/>
            <person name="Golan J."/>
            <person name="Dolatabadi S."/>
            <person name="Mondo S."/>
            <person name="Robb S."/>
            <person name="Idnurm A."/>
            <person name="Muszewska A."/>
            <person name="Steczkiewicz K."/>
            <person name="Masonjones S."/>
            <person name="Liao H.L."/>
            <person name="Gajdeczka M.T."/>
            <person name="Anike F."/>
            <person name="Vuek A."/>
            <person name="Anishchenko I.M."/>
            <person name="Voigt K."/>
            <person name="de Hoog G.S."/>
            <person name="Smith M.E."/>
            <person name="Heitman J."/>
            <person name="Vilgalys R."/>
            <person name="Stajich J.E."/>
        </authorList>
    </citation>
    <scope>NUCLEOTIDE SEQUENCE [LARGE SCALE GENOMIC DNA]</scope>
    <source>
        <strain evidence="7 8">CBS 357.93</strain>
    </source>
</reference>
<feature type="compositionally biased region" description="Basic and acidic residues" evidence="5">
    <location>
        <begin position="219"/>
        <end position="229"/>
    </location>
</feature>
<organism evidence="7 8">
    <name type="scientific">Rhizopus azygosporus</name>
    <name type="common">Rhizopus microsporus var. azygosporus</name>
    <dbReference type="NCBI Taxonomy" id="86630"/>
    <lineage>
        <taxon>Eukaryota</taxon>
        <taxon>Fungi</taxon>
        <taxon>Fungi incertae sedis</taxon>
        <taxon>Mucoromycota</taxon>
        <taxon>Mucoromycotina</taxon>
        <taxon>Mucoromycetes</taxon>
        <taxon>Mucorales</taxon>
        <taxon>Mucorineae</taxon>
        <taxon>Rhizopodaceae</taxon>
        <taxon>Rhizopus</taxon>
    </lineage>
</organism>
<dbReference type="GO" id="GO:0006888">
    <property type="term" value="P:endoplasmic reticulum to Golgi vesicle-mediated transport"/>
    <property type="evidence" value="ECO:0007669"/>
    <property type="project" value="TreeGrafter"/>
</dbReference>
<dbReference type="GO" id="GO:0007030">
    <property type="term" value="P:Golgi organization"/>
    <property type="evidence" value="ECO:0007669"/>
    <property type="project" value="TreeGrafter"/>
</dbReference>
<keyword evidence="2" id="KW-0333">Golgi apparatus</keyword>
<gene>
    <name evidence="7" type="ORF">CU097_005172</name>
</gene>
<dbReference type="InterPro" id="IPR019459">
    <property type="entry name" value="GRAB"/>
</dbReference>
<evidence type="ECO:0000256" key="4">
    <source>
        <dbReference type="SAM" id="Coils"/>
    </source>
</evidence>
<comment type="subcellular location">
    <subcellularLocation>
        <location evidence="1">Golgi apparatus</location>
    </subcellularLocation>
</comment>
<keyword evidence="8" id="KW-1185">Reference proteome</keyword>
<accession>A0A367J1M3</accession>
<dbReference type="Proteomes" id="UP000252139">
    <property type="component" value="Unassembled WGS sequence"/>
</dbReference>
<evidence type="ECO:0000313" key="7">
    <source>
        <dbReference type="EMBL" id="RCH83611.1"/>
    </source>
</evidence>
<evidence type="ECO:0000256" key="2">
    <source>
        <dbReference type="ARBA" id="ARBA00023034"/>
    </source>
</evidence>
<dbReference type="InterPro" id="IPR000237">
    <property type="entry name" value="GRIP_dom"/>
</dbReference>
<dbReference type="OrthoDB" id="425925at2759"/>
<dbReference type="AlphaFoldDB" id="A0A367J1M3"/>
<dbReference type="Pfam" id="PF10375">
    <property type="entry name" value="GRAB"/>
    <property type="match status" value="1"/>
</dbReference>
<feature type="domain" description="GRIP" evidence="6">
    <location>
        <begin position="493"/>
        <end position="544"/>
    </location>
</feature>
<dbReference type="PANTHER" id="PTHR18921">
    <property type="entry name" value="MYOSIN HEAVY CHAIN - RELATED"/>
    <property type="match status" value="1"/>
</dbReference>
<evidence type="ECO:0000313" key="8">
    <source>
        <dbReference type="Proteomes" id="UP000252139"/>
    </source>
</evidence>
<dbReference type="GO" id="GO:0005794">
    <property type="term" value="C:Golgi apparatus"/>
    <property type="evidence" value="ECO:0007669"/>
    <property type="project" value="UniProtKB-SubCell"/>
</dbReference>